<dbReference type="STRING" id="253628.A0A0D1YN26"/>
<dbReference type="Gene3D" id="3.40.630.30">
    <property type="match status" value="1"/>
</dbReference>
<dbReference type="GO" id="GO:0016747">
    <property type="term" value="F:acyltransferase activity, transferring groups other than amino-acyl groups"/>
    <property type="evidence" value="ECO:0007669"/>
    <property type="project" value="InterPro"/>
</dbReference>
<dbReference type="CDD" id="cd04301">
    <property type="entry name" value="NAT_SF"/>
    <property type="match status" value="1"/>
</dbReference>
<dbReference type="VEuPathDB" id="FungiDB:PV09_06641"/>
<evidence type="ECO:0000313" key="2">
    <source>
        <dbReference type="EMBL" id="KIW02157.1"/>
    </source>
</evidence>
<dbReference type="OrthoDB" id="41532at2759"/>
<dbReference type="PROSITE" id="PS51186">
    <property type="entry name" value="GNAT"/>
    <property type="match status" value="1"/>
</dbReference>
<dbReference type="PANTHER" id="PTHR43305">
    <property type="entry name" value="FAMILY N-ACETYLTRANSFERASE, PUTATIVE (AFU_ORTHOLOGUE AFUA_2G01380)-RELATED"/>
    <property type="match status" value="1"/>
</dbReference>
<name>A0A0D1YN26_9PEZI</name>
<dbReference type="InterPro" id="IPR052777">
    <property type="entry name" value="Acetyltransferase_Enz"/>
</dbReference>
<gene>
    <name evidence="2" type="ORF">PV09_06641</name>
</gene>
<protein>
    <recommendedName>
        <fullName evidence="1">N-acetyltransferase domain-containing protein</fullName>
    </recommendedName>
</protein>
<dbReference type="AlphaFoldDB" id="A0A0D1YN26"/>
<dbReference type="RefSeq" id="XP_016212026.1">
    <property type="nucleotide sequence ID" value="XM_016360314.1"/>
</dbReference>
<dbReference type="SUPFAM" id="SSF55729">
    <property type="entry name" value="Acyl-CoA N-acyltransferases (Nat)"/>
    <property type="match status" value="1"/>
</dbReference>
<proteinExistence type="predicted"/>
<dbReference type="EMBL" id="KN847551">
    <property type="protein sequence ID" value="KIW02157.1"/>
    <property type="molecule type" value="Genomic_DNA"/>
</dbReference>
<reference evidence="2 3" key="1">
    <citation type="submission" date="2015-01" db="EMBL/GenBank/DDBJ databases">
        <title>The Genome Sequence of Ochroconis gallopava CBS43764.</title>
        <authorList>
            <consortium name="The Broad Institute Genomics Platform"/>
            <person name="Cuomo C."/>
            <person name="de Hoog S."/>
            <person name="Gorbushina A."/>
            <person name="Stielow B."/>
            <person name="Teixiera M."/>
            <person name="Abouelleil A."/>
            <person name="Chapman S.B."/>
            <person name="Priest M."/>
            <person name="Young S.K."/>
            <person name="Wortman J."/>
            <person name="Nusbaum C."/>
            <person name="Birren B."/>
        </authorList>
    </citation>
    <scope>NUCLEOTIDE SEQUENCE [LARGE SCALE GENOMIC DNA]</scope>
    <source>
        <strain evidence="2 3">CBS 43764</strain>
    </source>
</reference>
<dbReference type="GeneID" id="27314614"/>
<dbReference type="PANTHER" id="PTHR43305:SF1">
    <property type="entry name" value="FAMILY N-ACETYLTRANSFERASE, PUTATIVE (AFU_ORTHOLOGUE AFUA_2G01380)-RELATED"/>
    <property type="match status" value="1"/>
</dbReference>
<dbReference type="HOGENOM" id="CLU_013985_11_0_1"/>
<evidence type="ECO:0000313" key="3">
    <source>
        <dbReference type="Proteomes" id="UP000053259"/>
    </source>
</evidence>
<evidence type="ECO:0000259" key="1">
    <source>
        <dbReference type="PROSITE" id="PS51186"/>
    </source>
</evidence>
<dbReference type="InParanoid" id="A0A0D1YN26"/>
<feature type="domain" description="N-acetyltransferase" evidence="1">
    <location>
        <begin position="5"/>
        <end position="167"/>
    </location>
</feature>
<dbReference type="Pfam" id="PF00583">
    <property type="entry name" value="Acetyltransf_1"/>
    <property type="match status" value="1"/>
</dbReference>
<dbReference type="InterPro" id="IPR000182">
    <property type="entry name" value="GNAT_dom"/>
</dbReference>
<organism evidence="2 3">
    <name type="scientific">Verruconis gallopava</name>
    <dbReference type="NCBI Taxonomy" id="253628"/>
    <lineage>
        <taxon>Eukaryota</taxon>
        <taxon>Fungi</taxon>
        <taxon>Dikarya</taxon>
        <taxon>Ascomycota</taxon>
        <taxon>Pezizomycotina</taxon>
        <taxon>Dothideomycetes</taxon>
        <taxon>Pleosporomycetidae</taxon>
        <taxon>Venturiales</taxon>
        <taxon>Sympoventuriaceae</taxon>
        <taxon>Verruconis</taxon>
    </lineage>
</organism>
<dbReference type="InterPro" id="IPR016181">
    <property type="entry name" value="Acyl_CoA_acyltransferase"/>
</dbReference>
<sequence>MATFRIIKVREPEDLDAIRSLFSAYTAWLNIDLTFQGFADELANLPGKYKEPTGEILLARGTWNNEPMGCVAVRPLPVQNSSALPHKTCEIKRLYVVPDARGKGVGWKLVDEILKVAKEIGYAEAKLDTLPHMKSAIRTYERFGFVECKKYYDTPLHGTRFMRADLTCVP</sequence>
<dbReference type="Proteomes" id="UP000053259">
    <property type="component" value="Unassembled WGS sequence"/>
</dbReference>
<keyword evidence="3" id="KW-1185">Reference proteome</keyword>
<accession>A0A0D1YN26</accession>